<evidence type="ECO:0000313" key="6">
    <source>
        <dbReference type="EMBL" id="TCP43416.1"/>
    </source>
</evidence>
<keyword evidence="1" id="KW-0805">Transcription regulation</keyword>
<keyword evidence="7" id="KW-1185">Reference proteome</keyword>
<dbReference type="SMART" id="SM00418">
    <property type="entry name" value="HTH_ARSR"/>
    <property type="match status" value="1"/>
</dbReference>
<dbReference type="CDD" id="cd00090">
    <property type="entry name" value="HTH_ARSR"/>
    <property type="match status" value="1"/>
</dbReference>
<name>A0A4V2SRM4_9PSEU</name>
<sequence>MARSAVTRTSQGGEPAQPPSAPARPLRDQYVQVMKALADPVRLDMLRLIGSGDEYACTALETELPVGKSTISYHVKILNHAGLLSVQRRGRNFFYTVHKDVLDFYAPGILERLALALDSE</sequence>
<reference evidence="6 7" key="1">
    <citation type="submission" date="2019-03" db="EMBL/GenBank/DDBJ databases">
        <title>Genomic Encyclopedia of Type Strains, Phase IV (KMG-IV): sequencing the most valuable type-strain genomes for metagenomic binning, comparative biology and taxonomic classification.</title>
        <authorList>
            <person name="Goeker M."/>
        </authorList>
    </citation>
    <scope>NUCLEOTIDE SEQUENCE [LARGE SCALE GENOMIC DNA]</scope>
    <source>
        <strain evidence="6 7">DSM 45765</strain>
    </source>
</reference>
<dbReference type="InterPro" id="IPR036388">
    <property type="entry name" value="WH-like_DNA-bd_sf"/>
</dbReference>
<evidence type="ECO:0000256" key="2">
    <source>
        <dbReference type="ARBA" id="ARBA00023125"/>
    </source>
</evidence>
<feature type="domain" description="HTH arsR-type" evidence="5">
    <location>
        <begin position="22"/>
        <end position="120"/>
    </location>
</feature>
<dbReference type="AlphaFoldDB" id="A0A4V2SRM4"/>
<dbReference type="InterPro" id="IPR051081">
    <property type="entry name" value="HTH_MetalResp_TranReg"/>
</dbReference>
<keyword evidence="3" id="KW-0804">Transcription</keyword>
<proteinExistence type="predicted"/>
<dbReference type="PRINTS" id="PR00778">
    <property type="entry name" value="HTHARSR"/>
</dbReference>
<dbReference type="NCBIfam" id="NF033788">
    <property type="entry name" value="HTH_metalloreg"/>
    <property type="match status" value="1"/>
</dbReference>
<dbReference type="OrthoDB" id="4471357at2"/>
<dbReference type="GO" id="GO:0003700">
    <property type="term" value="F:DNA-binding transcription factor activity"/>
    <property type="evidence" value="ECO:0007669"/>
    <property type="project" value="InterPro"/>
</dbReference>
<accession>A0A4V2SRM4</accession>
<feature type="region of interest" description="Disordered" evidence="4">
    <location>
        <begin position="1"/>
        <end position="25"/>
    </location>
</feature>
<dbReference type="RefSeq" id="WP_132880725.1">
    <property type="nucleotide sequence ID" value="NZ_SLXQ01000022.1"/>
</dbReference>
<evidence type="ECO:0000256" key="1">
    <source>
        <dbReference type="ARBA" id="ARBA00023015"/>
    </source>
</evidence>
<dbReference type="Proteomes" id="UP000294911">
    <property type="component" value="Unassembled WGS sequence"/>
</dbReference>
<dbReference type="InterPro" id="IPR011991">
    <property type="entry name" value="ArsR-like_HTH"/>
</dbReference>
<dbReference type="InterPro" id="IPR036390">
    <property type="entry name" value="WH_DNA-bd_sf"/>
</dbReference>
<comment type="caution">
    <text evidence="6">The sequence shown here is derived from an EMBL/GenBank/DDBJ whole genome shotgun (WGS) entry which is preliminary data.</text>
</comment>
<organism evidence="6 7">
    <name type="scientific">Tamaricihabitans halophyticus</name>
    <dbReference type="NCBI Taxonomy" id="1262583"/>
    <lineage>
        <taxon>Bacteria</taxon>
        <taxon>Bacillati</taxon>
        <taxon>Actinomycetota</taxon>
        <taxon>Actinomycetes</taxon>
        <taxon>Pseudonocardiales</taxon>
        <taxon>Pseudonocardiaceae</taxon>
        <taxon>Tamaricihabitans</taxon>
    </lineage>
</organism>
<dbReference type="PANTHER" id="PTHR33154:SF33">
    <property type="entry name" value="TRANSCRIPTIONAL REPRESSOR SDPR"/>
    <property type="match status" value="1"/>
</dbReference>
<protein>
    <submittedName>
        <fullName evidence="6">ArsR family transcriptional regulator</fullName>
    </submittedName>
</protein>
<keyword evidence="2" id="KW-0238">DNA-binding</keyword>
<evidence type="ECO:0000313" key="7">
    <source>
        <dbReference type="Proteomes" id="UP000294911"/>
    </source>
</evidence>
<dbReference type="PROSITE" id="PS50987">
    <property type="entry name" value="HTH_ARSR_2"/>
    <property type="match status" value="1"/>
</dbReference>
<dbReference type="Gene3D" id="1.10.10.10">
    <property type="entry name" value="Winged helix-like DNA-binding domain superfamily/Winged helix DNA-binding domain"/>
    <property type="match status" value="1"/>
</dbReference>
<gene>
    <name evidence="6" type="ORF">EV191_12230</name>
</gene>
<dbReference type="EMBL" id="SLXQ01000022">
    <property type="protein sequence ID" value="TCP43416.1"/>
    <property type="molecule type" value="Genomic_DNA"/>
</dbReference>
<evidence type="ECO:0000256" key="3">
    <source>
        <dbReference type="ARBA" id="ARBA00023163"/>
    </source>
</evidence>
<dbReference type="InterPro" id="IPR001845">
    <property type="entry name" value="HTH_ArsR_DNA-bd_dom"/>
</dbReference>
<dbReference type="SUPFAM" id="SSF46785">
    <property type="entry name" value="Winged helix' DNA-binding domain"/>
    <property type="match status" value="1"/>
</dbReference>
<evidence type="ECO:0000259" key="5">
    <source>
        <dbReference type="PROSITE" id="PS50987"/>
    </source>
</evidence>
<feature type="compositionally biased region" description="Polar residues" evidence="4">
    <location>
        <begin position="1"/>
        <end position="12"/>
    </location>
</feature>
<dbReference type="PANTHER" id="PTHR33154">
    <property type="entry name" value="TRANSCRIPTIONAL REGULATOR, ARSR FAMILY"/>
    <property type="match status" value="1"/>
</dbReference>
<dbReference type="GO" id="GO:0003677">
    <property type="term" value="F:DNA binding"/>
    <property type="evidence" value="ECO:0007669"/>
    <property type="project" value="UniProtKB-KW"/>
</dbReference>
<dbReference type="Pfam" id="PF12840">
    <property type="entry name" value="HTH_20"/>
    <property type="match status" value="1"/>
</dbReference>
<evidence type="ECO:0000256" key="4">
    <source>
        <dbReference type="SAM" id="MobiDB-lite"/>
    </source>
</evidence>